<sequence>MAKKSSATMTNGDCVGTENAMDTRMDRFAEFALRVADAREAHDMEEVDSVLLHTSVDWDAEEENVTRLQSTGKKEQVP</sequence>
<evidence type="ECO:0000313" key="1">
    <source>
        <dbReference type="EMBL" id="VEL10094.1"/>
    </source>
</evidence>
<dbReference type="Proteomes" id="UP000784294">
    <property type="component" value="Unassembled WGS sequence"/>
</dbReference>
<proteinExistence type="predicted"/>
<accession>A0A3S4ZY94</accession>
<evidence type="ECO:0000313" key="2">
    <source>
        <dbReference type="Proteomes" id="UP000784294"/>
    </source>
</evidence>
<organism evidence="1 2">
    <name type="scientific">Protopolystoma xenopodis</name>
    <dbReference type="NCBI Taxonomy" id="117903"/>
    <lineage>
        <taxon>Eukaryota</taxon>
        <taxon>Metazoa</taxon>
        <taxon>Spiralia</taxon>
        <taxon>Lophotrochozoa</taxon>
        <taxon>Platyhelminthes</taxon>
        <taxon>Monogenea</taxon>
        <taxon>Polyopisthocotylea</taxon>
        <taxon>Polystomatidea</taxon>
        <taxon>Polystomatidae</taxon>
        <taxon>Protopolystoma</taxon>
    </lineage>
</organism>
<comment type="caution">
    <text evidence="1">The sequence shown here is derived from an EMBL/GenBank/DDBJ whole genome shotgun (WGS) entry which is preliminary data.</text>
</comment>
<name>A0A3S4ZY94_9PLAT</name>
<gene>
    <name evidence="1" type="ORF">PXEA_LOCUS3534</name>
</gene>
<reference evidence="1" key="1">
    <citation type="submission" date="2018-11" db="EMBL/GenBank/DDBJ databases">
        <authorList>
            <consortium name="Pathogen Informatics"/>
        </authorList>
    </citation>
    <scope>NUCLEOTIDE SEQUENCE</scope>
</reference>
<dbReference type="EMBL" id="CAAALY010008018">
    <property type="protein sequence ID" value="VEL10094.1"/>
    <property type="molecule type" value="Genomic_DNA"/>
</dbReference>
<protein>
    <submittedName>
        <fullName evidence="1">Uncharacterized protein</fullName>
    </submittedName>
</protein>
<dbReference type="AlphaFoldDB" id="A0A3S4ZY94"/>
<keyword evidence="2" id="KW-1185">Reference proteome</keyword>